<dbReference type="STRING" id="1333998.M2A_2279"/>
<dbReference type="Gene3D" id="3.10.450.50">
    <property type="match status" value="1"/>
</dbReference>
<dbReference type="InterPro" id="IPR011944">
    <property type="entry name" value="Steroid_delta5-4_isomerase"/>
</dbReference>
<dbReference type="AlphaFoldDB" id="A0A081BCL2"/>
<feature type="domain" description="SnoaL-like" evidence="1">
    <location>
        <begin position="14"/>
        <end position="136"/>
    </location>
</feature>
<keyword evidence="3" id="KW-1185">Reference proteome</keyword>
<dbReference type="InterPro" id="IPR037401">
    <property type="entry name" value="SnoaL-like"/>
</dbReference>
<organism evidence="2 3">
    <name type="scientific">Tepidicaulis marinus</name>
    <dbReference type="NCBI Taxonomy" id="1333998"/>
    <lineage>
        <taxon>Bacteria</taxon>
        <taxon>Pseudomonadati</taxon>
        <taxon>Pseudomonadota</taxon>
        <taxon>Alphaproteobacteria</taxon>
        <taxon>Hyphomicrobiales</taxon>
        <taxon>Parvibaculaceae</taxon>
        <taxon>Tepidicaulis</taxon>
    </lineage>
</organism>
<dbReference type="SUPFAM" id="SSF54427">
    <property type="entry name" value="NTF2-like"/>
    <property type="match status" value="1"/>
</dbReference>
<dbReference type="EMBL" id="BBIO01000012">
    <property type="protein sequence ID" value="GAK45780.1"/>
    <property type="molecule type" value="Genomic_DNA"/>
</dbReference>
<dbReference type="RefSeq" id="WP_052379425.1">
    <property type="nucleotide sequence ID" value="NZ_BBIO01000012.1"/>
</dbReference>
<proteinExistence type="predicted"/>
<protein>
    <submittedName>
        <fullName evidence="2">Conserved protein</fullName>
    </submittedName>
</protein>
<sequence>MADAALKLTEEDAIRALIDDWIKAAKAGDVGKIMTLYTPDIRAFDAISKLEFKGLEAYRTHWKMCMEMMPGSEMIMDLHDLEIEQSGELAFAHYLSLCGGTDEKGETQTGWMRATVCCRKTAEGWKISHEHYSSPFDPETMQIINAR</sequence>
<name>A0A081BCL2_9HYPH</name>
<evidence type="ECO:0000313" key="2">
    <source>
        <dbReference type="EMBL" id="GAK45780.1"/>
    </source>
</evidence>
<dbReference type="eggNOG" id="COG4319">
    <property type="taxonomic scope" value="Bacteria"/>
</dbReference>
<comment type="caution">
    <text evidence="2">The sequence shown here is derived from an EMBL/GenBank/DDBJ whole genome shotgun (WGS) entry which is preliminary data.</text>
</comment>
<evidence type="ECO:0000259" key="1">
    <source>
        <dbReference type="Pfam" id="PF13474"/>
    </source>
</evidence>
<dbReference type="Pfam" id="PF13474">
    <property type="entry name" value="SnoaL_3"/>
    <property type="match status" value="1"/>
</dbReference>
<reference evidence="2 3" key="1">
    <citation type="submission" date="2014-07" db="EMBL/GenBank/DDBJ databases">
        <title>Tepidicaulis marinum gen. nov., sp. nov., a novel marine bacterium denitrifying nitrate to nitrous oxide strictly under microaerobic conditions.</title>
        <authorList>
            <person name="Takeuchi M."/>
            <person name="Yamagishi T."/>
            <person name="Kamagata Y."/>
            <person name="Oshima K."/>
            <person name="Hattori M."/>
            <person name="Katayama T."/>
            <person name="Hanada S."/>
            <person name="Tamaki H."/>
            <person name="Marumo K."/>
            <person name="Maeda H."/>
            <person name="Nedachi M."/>
            <person name="Iwasaki W."/>
            <person name="Suwa Y."/>
            <person name="Sakata S."/>
        </authorList>
    </citation>
    <scope>NUCLEOTIDE SEQUENCE [LARGE SCALE GENOMIC DNA]</scope>
    <source>
        <strain evidence="2 3">MA2</strain>
    </source>
</reference>
<dbReference type="Proteomes" id="UP000028702">
    <property type="component" value="Unassembled WGS sequence"/>
</dbReference>
<dbReference type="InterPro" id="IPR032710">
    <property type="entry name" value="NTF2-like_dom_sf"/>
</dbReference>
<accession>A0A081BCL2</accession>
<evidence type="ECO:0000313" key="3">
    <source>
        <dbReference type="Proteomes" id="UP000028702"/>
    </source>
</evidence>
<gene>
    <name evidence="2" type="ORF">M2A_2279</name>
</gene>
<dbReference type="NCBIfam" id="TIGR02246">
    <property type="entry name" value="SgcJ/EcaC family oxidoreductase"/>
    <property type="match status" value="1"/>
</dbReference>